<accession>A0A0F9FYW3</accession>
<dbReference type="AlphaFoldDB" id="A0A0F9FYW3"/>
<organism evidence="2">
    <name type="scientific">marine sediment metagenome</name>
    <dbReference type="NCBI Taxonomy" id="412755"/>
    <lineage>
        <taxon>unclassified sequences</taxon>
        <taxon>metagenomes</taxon>
        <taxon>ecological metagenomes</taxon>
    </lineage>
</organism>
<comment type="caution">
    <text evidence="2">The sequence shown here is derived from an EMBL/GenBank/DDBJ whole genome shotgun (WGS) entry which is preliminary data.</text>
</comment>
<evidence type="ECO:0000313" key="2">
    <source>
        <dbReference type="EMBL" id="KKL91614.1"/>
    </source>
</evidence>
<dbReference type="EMBL" id="LAZR01019686">
    <property type="protein sequence ID" value="KKL91614.1"/>
    <property type="molecule type" value="Genomic_DNA"/>
</dbReference>
<protein>
    <submittedName>
        <fullName evidence="2">Uncharacterized protein</fullName>
    </submittedName>
</protein>
<gene>
    <name evidence="2" type="ORF">LCGC14_1892970</name>
</gene>
<feature type="region of interest" description="Disordered" evidence="1">
    <location>
        <begin position="1"/>
        <end position="22"/>
    </location>
</feature>
<evidence type="ECO:0000256" key="1">
    <source>
        <dbReference type="SAM" id="MobiDB-lite"/>
    </source>
</evidence>
<sequence length="72" mass="8107">MFSKDKIGVIKSRNQRSAGSAKKAKDNKFWGLNKRILDLESENERLKDVLVAIPLECTNLAEARDMALGAFR</sequence>
<name>A0A0F9FYW3_9ZZZZ</name>
<reference evidence="2" key="1">
    <citation type="journal article" date="2015" name="Nature">
        <title>Complex archaea that bridge the gap between prokaryotes and eukaryotes.</title>
        <authorList>
            <person name="Spang A."/>
            <person name="Saw J.H."/>
            <person name="Jorgensen S.L."/>
            <person name="Zaremba-Niedzwiedzka K."/>
            <person name="Martijn J."/>
            <person name="Lind A.E."/>
            <person name="van Eijk R."/>
            <person name="Schleper C."/>
            <person name="Guy L."/>
            <person name="Ettema T.J."/>
        </authorList>
    </citation>
    <scope>NUCLEOTIDE SEQUENCE</scope>
</reference>
<proteinExistence type="predicted"/>